<dbReference type="PANTHER" id="PTHR31145:SF4">
    <property type="entry name" value="FLAVIN CARRIER PROTEIN 1-RELATED"/>
    <property type="match status" value="1"/>
</dbReference>
<protein>
    <recommendedName>
        <fullName evidence="10">ML-like domain-containing protein</fullName>
    </recommendedName>
</protein>
<dbReference type="Pfam" id="PF14558">
    <property type="entry name" value="TRP_N"/>
    <property type="match status" value="1"/>
</dbReference>
<feature type="region of interest" description="Disordered" evidence="7">
    <location>
        <begin position="693"/>
        <end position="730"/>
    </location>
</feature>
<dbReference type="GO" id="GO:0055085">
    <property type="term" value="P:transmembrane transport"/>
    <property type="evidence" value="ECO:0007669"/>
    <property type="project" value="TreeGrafter"/>
</dbReference>
<evidence type="ECO:0000256" key="6">
    <source>
        <dbReference type="ARBA" id="ARBA00023136"/>
    </source>
</evidence>
<dbReference type="PANTHER" id="PTHR31145">
    <property type="entry name" value="INTEGRAL MEMBRANE PROTEIN (AFU_ORTHOLOGUE AFUA_7G01610)"/>
    <property type="match status" value="1"/>
</dbReference>
<keyword evidence="3 8" id="KW-0812">Transmembrane</keyword>
<dbReference type="AlphaFoldDB" id="J7R7K2"/>
<dbReference type="eggNOG" id="ENOG502QSVZ">
    <property type="taxonomic scope" value="Eukaryota"/>
</dbReference>
<dbReference type="InterPro" id="IPR040241">
    <property type="entry name" value="TRP_Flc/Pkd2-like"/>
</dbReference>
<feature type="compositionally biased region" description="Basic and acidic residues" evidence="7">
    <location>
        <begin position="715"/>
        <end position="730"/>
    </location>
</feature>
<proteinExistence type="inferred from homology"/>
<comment type="subcellular location">
    <subcellularLocation>
        <location evidence="1">Membrane</location>
        <topology evidence="1">Multi-pass membrane protein</topology>
    </subcellularLocation>
</comment>
<dbReference type="Proteomes" id="UP000006310">
    <property type="component" value="Chromosome 6"/>
</dbReference>
<dbReference type="GO" id="GO:0005783">
    <property type="term" value="C:endoplasmic reticulum"/>
    <property type="evidence" value="ECO:0007669"/>
    <property type="project" value="EnsemblFungi"/>
</dbReference>
<feature type="chain" id="PRO_5003795957" description="ML-like domain-containing protein" evidence="9">
    <location>
        <begin position="27"/>
        <end position="761"/>
    </location>
</feature>
<dbReference type="OMA" id="SIMGWVF"/>
<dbReference type="GO" id="GO:0009272">
    <property type="term" value="P:fungal-type cell wall biogenesis"/>
    <property type="evidence" value="ECO:0007669"/>
    <property type="project" value="TreeGrafter"/>
</dbReference>
<dbReference type="GO" id="GO:0030148">
    <property type="term" value="P:sphingolipid biosynthetic process"/>
    <property type="evidence" value="ECO:0007669"/>
    <property type="project" value="EnsemblFungi"/>
</dbReference>
<feature type="transmembrane region" description="Helical" evidence="8">
    <location>
        <begin position="521"/>
        <end position="542"/>
    </location>
</feature>
<feature type="transmembrane region" description="Helical" evidence="8">
    <location>
        <begin position="400"/>
        <end position="422"/>
    </location>
</feature>
<gene>
    <name evidence="11" type="primary">KNAG0F01820</name>
    <name evidence="11" type="ordered locus">KNAG_0F01820</name>
</gene>
<evidence type="ECO:0000256" key="9">
    <source>
        <dbReference type="SAM" id="SignalP"/>
    </source>
</evidence>
<dbReference type="OrthoDB" id="5212126at2759"/>
<evidence type="ECO:0000256" key="7">
    <source>
        <dbReference type="SAM" id="MobiDB-lite"/>
    </source>
</evidence>
<dbReference type="GO" id="GO:0016020">
    <property type="term" value="C:membrane"/>
    <property type="evidence" value="ECO:0007669"/>
    <property type="project" value="UniProtKB-SubCell"/>
</dbReference>
<reference evidence="12" key="2">
    <citation type="submission" date="2012-08" db="EMBL/GenBank/DDBJ databases">
        <title>Genome sequence of Kazachstania naganishii.</title>
        <authorList>
            <person name="Gordon J.L."/>
            <person name="Armisen D."/>
            <person name="Proux-Wera E."/>
            <person name="OhEigeartaigh S.S."/>
            <person name="Byrne K.P."/>
            <person name="Wolfe K.H."/>
        </authorList>
    </citation>
    <scope>NUCLEOTIDE SEQUENCE [LARGE SCALE GENOMIC DNA]</scope>
    <source>
        <strain evidence="12">ATCC MYA-139 / BCRC 22969 / CBS 8797 / CCRC 22969 / KCTC 17520 / NBRC 10181 / NCYC 3082</strain>
    </source>
</reference>
<reference evidence="11 12" key="1">
    <citation type="journal article" date="2011" name="Proc. Natl. Acad. Sci. U.S.A.">
        <title>Evolutionary erosion of yeast sex chromosomes by mating-type switching accidents.</title>
        <authorList>
            <person name="Gordon J.L."/>
            <person name="Armisen D."/>
            <person name="Proux-Wera E."/>
            <person name="Oheigeartaigh S.S."/>
            <person name="Byrne K.P."/>
            <person name="Wolfe K.H."/>
        </authorList>
    </citation>
    <scope>NUCLEOTIDE SEQUENCE [LARGE SCALE GENOMIC DNA]</scope>
    <source>
        <strain evidence="12">ATCC MYA-139 / BCRC 22969 / CBS 8797 / CCRC 22969 / KCTC 17520 / NBRC 10181 / NCYC 3082</strain>
    </source>
</reference>
<dbReference type="InterPro" id="IPR032800">
    <property type="entry name" value="TRP_N"/>
</dbReference>
<name>J7R7K2_HUIN7</name>
<dbReference type="GeneID" id="34526565"/>
<feature type="transmembrane region" description="Helical" evidence="8">
    <location>
        <begin position="325"/>
        <end position="346"/>
    </location>
</feature>
<evidence type="ECO:0000313" key="12">
    <source>
        <dbReference type="Proteomes" id="UP000006310"/>
    </source>
</evidence>
<keyword evidence="6 8" id="KW-0472">Membrane</keyword>
<evidence type="ECO:0000313" key="11">
    <source>
        <dbReference type="EMBL" id="CCK70850.1"/>
    </source>
</evidence>
<evidence type="ECO:0000256" key="2">
    <source>
        <dbReference type="ARBA" id="ARBA00010642"/>
    </source>
</evidence>
<dbReference type="SMART" id="SM01320">
    <property type="entry name" value="TRP_N"/>
    <property type="match status" value="1"/>
</dbReference>
<feature type="signal peptide" evidence="9">
    <location>
        <begin position="1"/>
        <end position="26"/>
    </location>
</feature>
<dbReference type="HOGENOM" id="CLU_010226_0_0_1"/>
<keyword evidence="5 8" id="KW-1133">Transmembrane helix</keyword>
<dbReference type="KEGG" id="kng:KNAG_0F01820"/>
<accession>J7R7K2</accession>
<feature type="transmembrane region" description="Helical" evidence="8">
    <location>
        <begin position="490"/>
        <end position="509"/>
    </location>
</feature>
<keyword evidence="4 9" id="KW-0732">Signal</keyword>
<feature type="transmembrane region" description="Helical" evidence="8">
    <location>
        <begin position="374"/>
        <end position="394"/>
    </location>
</feature>
<evidence type="ECO:0000256" key="8">
    <source>
        <dbReference type="SAM" id="Phobius"/>
    </source>
</evidence>
<feature type="compositionally biased region" description="Polar residues" evidence="7">
    <location>
        <begin position="693"/>
        <end position="707"/>
    </location>
</feature>
<evidence type="ECO:0000256" key="5">
    <source>
        <dbReference type="ARBA" id="ARBA00022989"/>
    </source>
</evidence>
<evidence type="ECO:0000259" key="10">
    <source>
        <dbReference type="SMART" id="SM01320"/>
    </source>
</evidence>
<evidence type="ECO:0000256" key="3">
    <source>
        <dbReference type="ARBA" id="ARBA00022692"/>
    </source>
</evidence>
<feature type="transmembrane region" description="Helical" evidence="8">
    <location>
        <begin position="463"/>
        <end position="484"/>
    </location>
</feature>
<evidence type="ECO:0000256" key="1">
    <source>
        <dbReference type="ARBA" id="ARBA00004141"/>
    </source>
</evidence>
<feature type="transmembrane region" description="Helical" evidence="8">
    <location>
        <begin position="554"/>
        <end position="580"/>
    </location>
</feature>
<evidence type="ECO:0000256" key="4">
    <source>
        <dbReference type="ARBA" id="ARBA00022729"/>
    </source>
</evidence>
<dbReference type="Pfam" id="PF06011">
    <property type="entry name" value="TRP"/>
    <property type="match status" value="1"/>
</dbReference>
<feature type="domain" description="ML-like" evidence="10">
    <location>
        <begin position="28"/>
        <end position="166"/>
    </location>
</feature>
<dbReference type="EMBL" id="HE978319">
    <property type="protein sequence ID" value="CCK70850.1"/>
    <property type="molecule type" value="Genomic_DNA"/>
</dbReference>
<keyword evidence="12" id="KW-1185">Reference proteome</keyword>
<sequence length="761" mass="86239">MNMRQRARFCWLVIQALLCFSTLVQAKRKLVATSLVTCMENSQLSSNSFDVVFDPDDRSLHYTLDLTTDINSYIYADIDVYAYGFKIITKNVDLCNINWKQFCPVHPGRIEIESIEYLSQDLVADIPGIAYQVPDIDAYAKVYVYSNTSEYLACIQVFFSNGKTVSQTGVKWATAVVAGIGLLLSALLSTFGNSTAASHISANTMSLFLYFQSVVVVSMQHVHRVPPIAAAWSENLVWSMGLIKIHFMQKIFRWFIDSTGGTSSLNLTATNKSVLTQRSLQYVNTLFRRANDILYGNRNTSIFRGIKRMGYMMGIENTNIVATGFTFFVLCGYVLAGFIMVCKYSIELSIRAGWMKPNRFVEFRQNWKLILKGALLRYIYIGFTQLTILSFWEFTEVDSGAVVTIACLFVVLSVGLMAWSSYRTWFFARKSIQEYNNPAALLYGDQFVLHKYGFIYTMFKASFYWWNVVLLGYVFVKSLFLGFAQGSGQTQALTLFILDLFYFVALIYYKPYLDKPTNIMNIFICAVTLVNSFLFLFFSDLFKQPYKVSAVMGWIFFIMNAAFSFLLLMMIIAFTLMIVFSKNPDLRFKAAKDDRTSFQRHTSVPDEKDGLGELAALGELAKDHDDHWEDMMDGSSRSPGNIFASDTALIGTNDPHSTESNIPLDSEKMYGGLNNEAVVNDPFEEHAHIVTNGESTSVMPSNHSNLNDSDDELIDPFRDQNHPNNPRNRDSLFVESQSFIIPSLDDGANYDHTSGVSRDHH</sequence>
<dbReference type="InterPro" id="IPR010308">
    <property type="entry name" value="TRP_C"/>
</dbReference>
<organism evidence="11 12">
    <name type="scientific">Huiozyma naganishii (strain ATCC MYA-139 / BCRC 22969 / CBS 8797 / KCTC 17520 / NBRC 10181 / NCYC 3082 / Yp74L-3)</name>
    <name type="common">Yeast</name>
    <name type="synonym">Kazachstania naganishii</name>
    <dbReference type="NCBI Taxonomy" id="1071383"/>
    <lineage>
        <taxon>Eukaryota</taxon>
        <taxon>Fungi</taxon>
        <taxon>Dikarya</taxon>
        <taxon>Ascomycota</taxon>
        <taxon>Saccharomycotina</taxon>
        <taxon>Saccharomycetes</taxon>
        <taxon>Saccharomycetales</taxon>
        <taxon>Saccharomycetaceae</taxon>
        <taxon>Huiozyma</taxon>
    </lineage>
</organism>
<dbReference type="RefSeq" id="XP_022465096.1">
    <property type="nucleotide sequence ID" value="XM_022608618.1"/>
</dbReference>
<dbReference type="STRING" id="1071383.J7R7K2"/>
<comment type="similarity">
    <text evidence="2">Belongs to the transient receptor potential (TRP) ion channel family.</text>
</comment>